<dbReference type="GO" id="GO:0012505">
    <property type="term" value="C:endomembrane system"/>
    <property type="evidence" value="ECO:0007669"/>
    <property type="project" value="UniProtKB-SubCell"/>
</dbReference>
<dbReference type="AlphaFoldDB" id="A0A2G9UZG5"/>
<evidence type="ECO:0000256" key="6">
    <source>
        <dbReference type="ARBA" id="ARBA00022968"/>
    </source>
</evidence>
<dbReference type="Pfam" id="PF02434">
    <property type="entry name" value="Fringe"/>
    <property type="match status" value="1"/>
</dbReference>
<dbReference type="EMBL" id="KZ345205">
    <property type="protein sequence ID" value="PIO74890.1"/>
    <property type="molecule type" value="Genomic_DNA"/>
</dbReference>
<keyword evidence="12" id="KW-1185">Reference proteome</keyword>
<organism evidence="11 12">
    <name type="scientific">Teladorsagia circumcincta</name>
    <name type="common">Brown stomach worm</name>
    <name type="synonym">Ostertagia circumcincta</name>
    <dbReference type="NCBI Taxonomy" id="45464"/>
    <lineage>
        <taxon>Eukaryota</taxon>
        <taxon>Metazoa</taxon>
        <taxon>Ecdysozoa</taxon>
        <taxon>Nematoda</taxon>
        <taxon>Chromadorea</taxon>
        <taxon>Rhabditida</taxon>
        <taxon>Rhabditina</taxon>
        <taxon>Rhabditomorpha</taxon>
        <taxon>Strongyloidea</taxon>
        <taxon>Trichostrongylidae</taxon>
        <taxon>Teladorsagia</taxon>
    </lineage>
</organism>
<dbReference type="PANTHER" id="PTHR10811">
    <property type="entry name" value="FRINGE-RELATED"/>
    <property type="match status" value="1"/>
</dbReference>
<evidence type="ECO:0000256" key="9">
    <source>
        <dbReference type="ARBA" id="ARBA00037847"/>
    </source>
</evidence>
<keyword evidence="5" id="KW-0812">Transmembrane</keyword>
<reference evidence="11 12" key="1">
    <citation type="submission" date="2015-09" db="EMBL/GenBank/DDBJ databases">
        <title>Draft genome of the parasitic nematode Teladorsagia circumcincta isolate WARC Sus (inbred).</title>
        <authorList>
            <person name="Mitreva M."/>
        </authorList>
    </citation>
    <scope>NUCLEOTIDE SEQUENCE [LARGE SCALE GENOMIC DNA]</scope>
    <source>
        <strain evidence="11 12">S</strain>
    </source>
</reference>
<keyword evidence="7" id="KW-1133">Transmembrane helix</keyword>
<evidence type="ECO:0000313" key="11">
    <source>
        <dbReference type="EMBL" id="PIO74890.1"/>
    </source>
</evidence>
<keyword evidence="8" id="KW-0472">Membrane</keyword>
<keyword evidence="4" id="KW-0808">Transferase</keyword>
<dbReference type="GO" id="GO:0016020">
    <property type="term" value="C:membrane"/>
    <property type="evidence" value="ECO:0007669"/>
    <property type="project" value="UniProtKB-SubCell"/>
</dbReference>
<keyword evidence="3" id="KW-0328">Glycosyltransferase</keyword>
<evidence type="ECO:0000259" key="10">
    <source>
        <dbReference type="Pfam" id="PF02434"/>
    </source>
</evidence>
<dbReference type="OrthoDB" id="421979at2759"/>
<comment type="similarity">
    <text evidence="2">Belongs to the glycosyltransferase 31 family.</text>
</comment>
<evidence type="ECO:0000256" key="2">
    <source>
        <dbReference type="ARBA" id="ARBA00008661"/>
    </source>
</evidence>
<dbReference type="InterPro" id="IPR003378">
    <property type="entry name" value="Fringe-like_glycosylTrfase"/>
</dbReference>
<gene>
    <name evidence="11" type="ORF">TELCIR_03079</name>
</gene>
<keyword evidence="6" id="KW-0735">Signal-anchor</keyword>
<protein>
    <recommendedName>
        <fullName evidence="10">Fringe-like glycosyltransferase domain-containing protein</fullName>
    </recommendedName>
</protein>
<evidence type="ECO:0000256" key="4">
    <source>
        <dbReference type="ARBA" id="ARBA00022679"/>
    </source>
</evidence>
<evidence type="ECO:0000256" key="8">
    <source>
        <dbReference type="ARBA" id="ARBA00023136"/>
    </source>
</evidence>
<evidence type="ECO:0000256" key="1">
    <source>
        <dbReference type="ARBA" id="ARBA00004606"/>
    </source>
</evidence>
<evidence type="ECO:0000256" key="3">
    <source>
        <dbReference type="ARBA" id="ARBA00022676"/>
    </source>
</evidence>
<feature type="domain" description="Fringe-like glycosyltransferase" evidence="10">
    <location>
        <begin position="140"/>
        <end position="339"/>
    </location>
</feature>
<evidence type="ECO:0000256" key="7">
    <source>
        <dbReference type="ARBA" id="ARBA00022989"/>
    </source>
</evidence>
<name>A0A2G9UZG5_TELCI</name>
<dbReference type="Proteomes" id="UP000230423">
    <property type="component" value="Unassembled WGS sequence"/>
</dbReference>
<comment type="subcellular location">
    <subcellularLocation>
        <location evidence="9">Endomembrane system</location>
        <topology evidence="9">Single-pass membrane protein</topology>
    </subcellularLocation>
    <subcellularLocation>
        <location evidence="1">Membrane</location>
        <topology evidence="1">Single-pass type II membrane protein</topology>
    </subcellularLocation>
</comment>
<dbReference type="GO" id="GO:0016757">
    <property type="term" value="F:glycosyltransferase activity"/>
    <property type="evidence" value="ECO:0007669"/>
    <property type="project" value="UniProtKB-KW"/>
</dbReference>
<dbReference type="Gene3D" id="3.90.550.50">
    <property type="match status" value="1"/>
</dbReference>
<evidence type="ECO:0000313" key="12">
    <source>
        <dbReference type="Proteomes" id="UP000230423"/>
    </source>
</evidence>
<evidence type="ECO:0000256" key="5">
    <source>
        <dbReference type="ARBA" id="ARBA00022692"/>
    </source>
</evidence>
<sequence>MMNSAIVQARQRQHCHYCKIAESDCKVHLLSKEHIRDYKVTEPWRLGFVTFVILGQRSAFDNLKTAALKDSISQQTEILKEGVEIIVPHVDFPDIVGFWALWPLFSSLAVAMNSSAVKATDTFAIDAKHEEITCTDEPLIKPQDIFVGVKTFSEYHTTRIPVIKRTWSAHLPFIEYFSDLVNNVIPTVDSGVPNTERGHCGKTFVILKRFVDLLDADVSSQKFSWLLISDDDTLISIPRLLRLLSCYDSNEKIIIGERYGYGFSSFGATGYDYPTGGAGMVFSPSAARTIVSKCACPADDAPDDMIIGMCSQRNDVAIIHNPAFHQARPIDYPDQYIRSEEAYESSGTMDDSSDDSLHIDDELQDSTLSVPTSSGAVDSTDTDGKLHRPLQILWSKLRKLGCVVDAAQVKPTRRKLKCYVDRCVYKGGPFDSLQLRCTLPPKVELAIQWICICVVSSSL</sequence>
<accession>A0A2G9UZG5</accession>
<proteinExistence type="inferred from homology"/>